<dbReference type="Gene3D" id="3.40.50.2000">
    <property type="entry name" value="Glycogen Phosphorylase B"/>
    <property type="match status" value="2"/>
</dbReference>
<name>A0A0A8K949_CROSA</name>
<dbReference type="PANTHER" id="PTHR11926">
    <property type="entry name" value="GLUCOSYL/GLUCURONOSYL TRANSFERASES"/>
    <property type="match status" value="1"/>
</dbReference>
<evidence type="ECO:0000256" key="2">
    <source>
        <dbReference type="ARBA" id="ARBA00022679"/>
    </source>
</evidence>
<gene>
    <name evidence="3" type="primary">gt3</name>
</gene>
<dbReference type="GO" id="GO:0080044">
    <property type="term" value="F:quercetin 7-O-glucosyltransferase activity"/>
    <property type="evidence" value="ECO:0007669"/>
    <property type="project" value="TreeGrafter"/>
</dbReference>
<sequence length="456" mass="50522">MNGSKGHVMVFCYPIQGHITPFVQFAKRLGNKGIVTTFIVADNHCDEGFTCNHFNLTAMASYPLDDGMFESDGFKVNFLEMINKFDSGANDEVTRMLDEYKIAIDPAKGLIHSPFLCFLSDIARNFQIYAVAMFTQPWLGVAGYYHLNRSAYDLPASHDCHTLASFPSMPVLCANDLPSFVSNLSCYPSLHELIIEQMSNLERGTGILPNTFGNLEEKVLKWMAQLWPVSLIAPLAPMFRMSKALQPDKSYDMDCATPRNADNCMEWLNSEPGDSVVYLSFGTIVNLCQKQLNEIAGLINCGRPFIWAVREEDQHTLPEGFLEEIKGRALVVGWGPQEKILAHGAVACFVTHCGWNSSLELLAAGVPAIAYGKLGDQITNAKFLTDVYGVGVRLRAPVTREEFLICVEEVTEGEKAERIRERSSEMKRAATEAVAEGGPSDKNIQAIGDEIMAIHE</sequence>
<dbReference type="CDD" id="cd03784">
    <property type="entry name" value="GT1_Gtf-like"/>
    <property type="match status" value="1"/>
</dbReference>
<organism evidence="3">
    <name type="scientific">Crocus sativus</name>
    <name type="common">Saffron</name>
    <dbReference type="NCBI Taxonomy" id="82528"/>
    <lineage>
        <taxon>Eukaryota</taxon>
        <taxon>Viridiplantae</taxon>
        <taxon>Streptophyta</taxon>
        <taxon>Embryophyta</taxon>
        <taxon>Tracheophyta</taxon>
        <taxon>Spermatophyta</taxon>
        <taxon>Magnoliopsida</taxon>
        <taxon>Liliopsida</taxon>
        <taxon>Asparagales</taxon>
        <taxon>Iridaceae</taxon>
        <taxon>Crocoideae</taxon>
        <taxon>Croceae</taxon>
        <taxon>Crocus</taxon>
    </lineage>
</organism>
<accession>A0A0A8K949</accession>
<dbReference type="FunFam" id="3.40.50.2000:FF:000056">
    <property type="entry name" value="Glycosyltransferase"/>
    <property type="match status" value="1"/>
</dbReference>
<dbReference type="SUPFAM" id="SSF53756">
    <property type="entry name" value="UDP-Glycosyltransferase/glycogen phosphorylase"/>
    <property type="match status" value="1"/>
</dbReference>
<proteinExistence type="evidence at transcript level"/>
<evidence type="ECO:0000256" key="1">
    <source>
        <dbReference type="ARBA" id="ARBA00009995"/>
    </source>
</evidence>
<dbReference type="AlphaFoldDB" id="A0A0A8K949"/>
<dbReference type="EMBL" id="AJ584667">
    <property type="protein sequence ID" value="CAE48292.1"/>
    <property type="molecule type" value="mRNA"/>
</dbReference>
<reference evidence="3" key="1">
    <citation type="submission" date="2003-10" db="EMBL/GenBank/DDBJ databases">
        <title>Crocus sativus stigmas glucosyltransferases.</title>
        <authorList>
            <person name="Bouvier F."/>
            <person name="Dogbo O."/>
            <person name="d'Harlingue A."/>
            <person name="Camara B."/>
        </authorList>
    </citation>
    <scope>NUCLEOTIDE SEQUENCE</scope>
    <source>
        <tissue evidence="3">Style branches</tissue>
    </source>
</reference>
<dbReference type="InterPro" id="IPR002213">
    <property type="entry name" value="UDP_glucos_trans"/>
</dbReference>
<comment type="similarity">
    <text evidence="1">Belongs to the UDP-glycosyltransferase family.</text>
</comment>
<dbReference type="GO" id="GO:0080043">
    <property type="term" value="F:quercetin 3-O-glucosyltransferase activity"/>
    <property type="evidence" value="ECO:0007669"/>
    <property type="project" value="TreeGrafter"/>
</dbReference>
<dbReference type="Pfam" id="PF00201">
    <property type="entry name" value="UDPGT"/>
    <property type="match status" value="1"/>
</dbReference>
<dbReference type="PANTHER" id="PTHR11926:SF1356">
    <property type="entry name" value="UDP-GLYCOSYLTRANSFERASE 74C1"/>
    <property type="match status" value="1"/>
</dbReference>
<keyword evidence="2 3" id="KW-0808">Transferase</keyword>
<evidence type="ECO:0000313" key="3">
    <source>
        <dbReference type="EMBL" id="CAE48292.1"/>
    </source>
</evidence>
<protein>
    <submittedName>
        <fullName evidence="3">Glucosyltransferase 3</fullName>
    </submittedName>
</protein>